<keyword evidence="4" id="KW-0222">Digestion</keyword>
<dbReference type="FunCoup" id="A0A6I8U532">
    <property type="interactions" value="1"/>
</dbReference>
<evidence type="ECO:0000256" key="9">
    <source>
        <dbReference type="ARBA" id="ARBA00024195"/>
    </source>
</evidence>
<reference evidence="10" key="2">
    <citation type="submission" date="2020-05" db="UniProtKB">
        <authorList>
            <consortium name="EnsemblMetazoa"/>
        </authorList>
    </citation>
    <scope>IDENTIFICATION</scope>
    <source>
        <strain evidence="10">LVP_AGWG</strain>
    </source>
</reference>
<keyword evidence="7" id="KW-0865">Zymogen</keyword>
<keyword evidence="5" id="KW-0378">Hydrolase</keyword>
<evidence type="ECO:0000256" key="7">
    <source>
        <dbReference type="ARBA" id="ARBA00023145"/>
    </source>
</evidence>
<dbReference type="InterPro" id="IPR001254">
    <property type="entry name" value="Trypsin_dom"/>
</dbReference>
<dbReference type="InParanoid" id="A0A6I8U532"/>
<comment type="similarity">
    <text evidence="9">Belongs to the peptidase S1 family. CLIP subfamily.</text>
</comment>
<dbReference type="FunFam" id="2.40.10.10:FF:000047">
    <property type="entry name" value="Trypsin eta"/>
    <property type="match status" value="1"/>
</dbReference>
<dbReference type="InterPro" id="IPR018114">
    <property type="entry name" value="TRYPSIN_HIS"/>
</dbReference>
<sequence length="255" mass="27385">MGFKVLFISCVLLVSARGALLPLDDNYVNRVVGGHEAEPGSAPHQVSLQGLFGHSCGGSIIGDQWVLTAAHCVVGAILPLFQVLVGTNSLKEGGRKYKASKFIVHNRYNNPQFHNDIALVKLAKKLEFSDGVKSIEYSNEPVPENAILTLTGWGLTSTNGRIPTKLQTIDLKYISNEECKQLHGGGSEVSIGHICTLTKTGEGACNGDSGGPLTYNGRLVGVVNFGVPCAKGFPDAYASVSYYYDWIRENVKNNS</sequence>
<evidence type="ECO:0000256" key="3">
    <source>
        <dbReference type="ARBA" id="ARBA00022670"/>
    </source>
</evidence>
<evidence type="ECO:0000313" key="10">
    <source>
        <dbReference type="EnsemblMetazoa" id="AAEL024934-PA"/>
    </source>
</evidence>
<dbReference type="SUPFAM" id="SSF50494">
    <property type="entry name" value="Trypsin-like serine proteases"/>
    <property type="match status" value="1"/>
</dbReference>
<dbReference type="GO" id="GO:0005576">
    <property type="term" value="C:extracellular region"/>
    <property type="evidence" value="ECO:0007669"/>
    <property type="project" value="UniProtKB-SubCell"/>
</dbReference>
<dbReference type="PRINTS" id="PR00722">
    <property type="entry name" value="CHYMOTRYPSIN"/>
</dbReference>
<dbReference type="AlphaFoldDB" id="A0A6I8U532"/>
<evidence type="ECO:0000256" key="2">
    <source>
        <dbReference type="ARBA" id="ARBA00022525"/>
    </source>
</evidence>
<dbReference type="SMART" id="SM00020">
    <property type="entry name" value="Tryp_SPc"/>
    <property type="match status" value="1"/>
</dbReference>
<dbReference type="PROSITE" id="PS00135">
    <property type="entry name" value="TRYPSIN_SER"/>
    <property type="match status" value="1"/>
</dbReference>
<dbReference type="PANTHER" id="PTHR24276:SF98">
    <property type="entry name" value="FI18310P1-RELATED"/>
    <property type="match status" value="1"/>
</dbReference>
<keyword evidence="11" id="KW-1185">Reference proteome</keyword>
<name>A0A6I8U532_AEDAE</name>
<evidence type="ECO:0000256" key="8">
    <source>
        <dbReference type="ARBA" id="ARBA00023157"/>
    </source>
</evidence>
<evidence type="ECO:0000256" key="1">
    <source>
        <dbReference type="ARBA" id="ARBA00004613"/>
    </source>
</evidence>
<reference evidence="10 11" key="1">
    <citation type="submission" date="2017-06" db="EMBL/GenBank/DDBJ databases">
        <title>Aedes aegypti genome working group (AGWG) sequencing and assembly.</title>
        <authorList>
            <consortium name="Aedes aegypti Genome Working Group (AGWG)"/>
            <person name="Matthews B.J."/>
        </authorList>
    </citation>
    <scope>NUCLEOTIDE SEQUENCE [LARGE SCALE GENOMIC DNA]</scope>
    <source>
        <strain evidence="10 11">LVP_AGWG</strain>
    </source>
</reference>
<dbReference type="GO" id="GO:0007586">
    <property type="term" value="P:digestion"/>
    <property type="evidence" value="ECO:0007669"/>
    <property type="project" value="UniProtKB-KW"/>
</dbReference>
<dbReference type="PROSITE" id="PS50240">
    <property type="entry name" value="TRYPSIN_DOM"/>
    <property type="match status" value="1"/>
</dbReference>
<dbReference type="Proteomes" id="UP000008820">
    <property type="component" value="Chromosome 2"/>
</dbReference>
<dbReference type="InterPro" id="IPR050430">
    <property type="entry name" value="Peptidase_S1"/>
</dbReference>
<keyword evidence="6" id="KW-0720">Serine protease</keyword>
<proteinExistence type="inferred from homology"/>
<dbReference type="EnsemblMetazoa" id="AAEL024934-RA">
    <property type="protein sequence ID" value="AAEL024934-PA"/>
    <property type="gene ID" value="AAEL024934"/>
</dbReference>
<keyword evidence="3" id="KW-0645">Protease</keyword>
<dbReference type="PANTHER" id="PTHR24276">
    <property type="entry name" value="POLYSERASE-RELATED"/>
    <property type="match status" value="1"/>
</dbReference>
<dbReference type="PROSITE" id="PS00134">
    <property type="entry name" value="TRYPSIN_HIS"/>
    <property type="match status" value="1"/>
</dbReference>
<accession>A0A6I8U532</accession>
<evidence type="ECO:0000313" key="11">
    <source>
        <dbReference type="Proteomes" id="UP000008820"/>
    </source>
</evidence>
<dbReference type="OrthoDB" id="8440449at2759"/>
<dbReference type="InterPro" id="IPR009003">
    <property type="entry name" value="Peptidase_S1_PA"/>
</dbReference>
<keyword evidence="2" id="KW-0964">Secreted</keyword>
<dbReference type="Gene3D" id="2.40.10.10">
    <property type="entry name" value="Trypsin-like serine proteases"/>
    <property type="match status" value="2"/>
</dbReference>
<organism evidence="10 11">
    <name type="scientific">Aedes aegypti</name>
    <name type="common">Yellowfever mosquito</name>
    <name type="synonym">Culex aegypti</name>
    <dbReference type="NCBI Taxonomy" id="7159"/>
    <lineage>
        <taxon>Eukaryota</taxon>
        <taxon>Metazoa</taxon>
        <taxon>Ecdysozoa</taxon>
        <taxon>Arthropoda</taxon>
        <taxon>Hexapoda</taxon>
        <taxon>Insecta</taxon>
        <taxon>Pterygota</taxon>
        <taxon>Neoptera</taxon>
        <taxon>Endopterygota</taxon>
        <taxon>Diptera</taxon>
        <taxon>Nematocera</taxon>
        <taxon>Culicoidea</taxon>
        <taxon>Culicidae</taxon>
        <taxon>Culicinae</taxon>
        <taxon>Aedini</taxon>
        <taxon>Aedes</taxon>
        <taxon>Stegomyia</taxon>
    </lineage>
</organism>
<evidence type="ECO:0000256" key="5">
    <source>
        <dbReference type="ARBA" id="ARBA00022801"/>
    </source>
</evidence>
<evidence type="ECO:0000256" key="4">
    <source>
        <dbReference type="ARBA" id="ARBA00022757"/>
    </source>
</evidence>
<gene>
    <name evidence="10" type="primary">23687877</name>
</gene>
<evidence type="ECO:0000256" key="6">
    <source>
        <dbReference type="ARBA" id="ARBA00022825"/>
    </source>
</evidence>
<comment type="subcellular location">
    <subcellularLocation>
        <location evidence="1">Secreted</location>
    </subcellularLocation>
</comment>
<dbReference type="InterPro" id="IPR043504">
    <property type="entry name" value="Peptidase_S1_PA_chymotrypsin"/>
</dbReference>
<keyword evidence="8" id="KW-1015">Disulfide bond</keyword>
<dbReference type="GO" id="GO:0004252">
    <property type="term" value="F:serine-type endopeptidase activity"/>
    <property type="evidence" value="ECO:0007669"/>
    <property type="project" value="InterPro"/>
</dbReference>
<protein>
    <submittedName>
        <fullName evidence="10">Uncharacterized protein</fullName>
    </submittedName>
</protein>
<dbReference type="GO" id="GO:0016485">
    <property type="term" value="P:protein processing"/>
    <property type="evidence" value="ECO:0007669"/>
    <property type="project" value="UniProtKB-ARBA"/>
</dbReference>
<dbReference type="Pfam" id="PF00089">
    <property type="entry name" value="Trypsin"/>
    <property type="match status" value="1"/>
</dbReference>
<dbReference type="CDD" id="cd00190">
    <property type="entry name" value="Tryp_SPc"/>
    <property type="match status" value="1"/>
</dbReference>
<dbReference type="InterPro" id="IPR033116">
    <property type="entry name" value="TRYPSIN_SER"/>
</dbReference>
<dbReference type="InterPro" id="IPR001314">
    <property type="entry name" value="Peptidase_S1A"/>
</dbReference>